<sequence length="390" mass="42577">MSASSLEVAGLFAGIGGIEEGLHRAGHRTVFLNEIDETARQVLAAHFPNAHLTEDVRAIRSLPKVDVLTAGFPCTDISQAGRKVGIGGAASGLVDEVFRLVGDTSPKWLVLENVSYLLRLDRGSGMRHVVQSLEELGFRWAYRVVDARAFGLPQRRQRVLFVASRTEDPRSVLFADNHGEPDFKDPIGPIDLDRGYGFYWTEGLRGLGWVHDAVPTIKGGSTIGIPSPPAVWFPATGEFGTPQIEDGERLQGFPTGWTAPAMTQDGRRAGHRWKQIGNAVCVPMSEWLGRRLAEPGEPVAGDWGMPLSGARWPFAAYGGGGKRWVAPVGMRPFDETYSLRKFLALPLKPLSERATLGFLNRAERGKLRFSDGFLEALRQHAGEMAVNSGV</sequence>
<dbReference type="InterPro" id="IPR001525">
    <property type="entry name" value="C5_MeTfrase"/>
</dbReference>
<dbReference type="InterPro" id="IPR018117">
    <property type="entry name" value="C5_DNA_meth_AS"/>
</dbReference>
<dbReference type="PROSITE" id="PS00095">
    <property type="entry name" value="C5_MTASE_2"/>
    <property type="match status" value="1"/>
</dbReference>
<reference evidence="8" key="1">
    <citation type="submission" date="2021-01" db="EMBL/GenBank/DDBJ databases">
        <title>Novel species in genus Nocardioides.</title>
        <authorList>
            <person name="Zhang G."/>
        </authorList>
    </citation>
    <scope>NUCLEOTIDE SEQUENCE</scope>
    <source>
        <strain evidence="8">Zg-536</strain>
    </source>
</reference>
<dbReference type="PRINTS" id="PR00105">
    <property type="entry name" value="C5METTRFRASE"/>
</dbReference>
<evidence type="ECO:0000313" key="8">
    <source>
        <dbReference type="EMBL" id="MBM9459923.1"/>
    </source>
</evidence>
<feature type="active site" evidence="5">
    <location>
        <position position="74"/>
    </location>
</feature>
<evidence type="ECO:0000313" key="9">
    <source>
        <dbReference type="Proteomes" id="UP000663791"/>
    </source>
</evidence>
<dbReference type="GO" id="GO:0003677">
    <property type="term" value="F:DNA binding"/>
    <property type="evidence" value="ECO:0007669"/>
    <property type="project" value="TreeGrafter"/>
</dbReference>
<evidence type="ECO:0000256" key="5">
    <source>
        <dbReference type="PROSITE-ProRule" id="PRU01016"/>
    </source>
</evidence>
<accession>A0A938Y846</accession>
<proteinExistence type="inferred from homology"/>
<dbReference type="Pfam" id="PF00145">
    <property type="entry name" value="DNA_methylase"/>
    <property type="match status" value="1"/>
</dbReference>
<dbReference type="GO" id="GO:0009307">
    <property type="term" value="P:DNA restriction-modification system"/>
    <property type="evidence" value="ECO:0007669"/>
    <property type="project" value="UniProtKB-KW"/>
</dbReference>
<dbReference type="Gene3D" id="3.40.50.150">
    <property type="entry name" value="Vaccinia Virus protein VP39"/>
    <property type="match status" value="1"/>
</dbReference>
<evidence type="ECO:0000256" key="1">
    <source>
        <dbReference type="ARBA" id="ARBA00022603"/>
    </source>
</evidence>
<dbReference type="InterPro" id="IPR050390">
    <property type="entry name" value="C5-Methyltransferase"/>
</dbReference>
<evidence type="ECO:0000256" key="6">
    <source>
        <dbReference type="RuleBase" id="RU000416"/>
    </source>
</evidence>
<comment type="similarity">
    <text evidence="5 6">Belongs to the class I-like SAM-binding methyltransferase superfamily. C5-methyltransferase family.</text>
</comment>
<keyword evidence="4" id="KW-0680">Restriction system</keyword>
<evidence type="ECO:0000256" key="3">
    <source>
        <dbReference type="ARBA" id="ARBA00022691"/>
    </source>
</evidence>
<evidence type="ECO:0000256" key="2">
    <source>
        <dbReference type="ARBA" id="ARBA00022679"/>
    </source>
</evidence>
<gene>
    <name evidence="8" type="primary">dcm</name>
    <name evidence="8" type="ORF">JK386_08400</name>
</gene>
<evidence type="ECO:0000256" key="7">
    <source>
        <dbReference type="RuleBase" id="RU000417"/>
    </source>
</evidence>
<dbReference type="AlphaFoldDB" id="A0A938Y846"/>
<organism evidence="8 9">
    <name type="scientific">Nocardioides faecalis</name>
    <dbReference type="NCBI Taxonomy" id="2803858"/>
    <lineage>
        <taxon>Bacteria</taxon>
        <taxon>Bacillati</taxon>
        <taxon>Actinomycetota</taxon>
        <taxon>Actinomycetes</taxon>
        <taxon>Propionibacteriales</taxon>
        <taxon>Nocardioidaceae</taxon>
        <taxon>Nocardioides</taxon>
    </lineage>
</organism>
<keyword evidence="1 5" id="KW-0489">Methyltransferase</keyword>
<dbReference type="GO" id="GO:0003886">
    <property type="term" value="F:DNA (cytosine-5-)-methyltransferase activity"/>
    <property type="evidence" value="ECO:0007669"/>
    <property type="project" value="UniProtKB-EC"/>
</dbReference>
<dbReference type="EC" id="2.1.1.37" evidence="7"/>
<keyword evidence="9" id="KW-1185">Reference proteome</keyword>
<dbReference type="RefSeq" id="WP_205291227.1">
    <property type="nucleotide sequence ID" value="NZ_CP074406.1"/>
</dbReference>
<dbReference type="PROSITE" id="PS00094">
    <property type="entry name" value="C5_MTASE_1"/>
    <property type="match status" value="1"/>
</dbReference>
<dbReference type="GO" id="GO:0032259">
    <property type="term" value="P:methylation"/>
    <property type="evidence" value="ECO:0007669"/>
    <property type="project" value="UniProtKB-KW"/>
</dbReference>
<dbReference type="InterPro" id="IPR031303">
    <property type="entry name" value="C5_meth_CS"/>
</dbReference>
<dbReference type="GO" id="GO:0044027">
    <property type="term" value="P:negative regulation of gene expression via chromosomal CpG island methylation"/>
    <property type="evidence" value="ECO:0007669"/>
    <property type="project" value="TreeGrafter"/>
</dbReference>
<keyword evidence="2 5" id="KW-0808">Transferase</keyword>
<dbReference type="PANTHER" id="PTHR10629">
    <property type="entry name" value="CYTOSINE-SPECIFIC METHYLTRANSFERASE"/>
    <property type="match status" value="1"/>
</dbReference>
<name>A0A938Y846_9ACTN</name>
<comment type="caution">
    <text evidence="8">The sequence shown here is derived from an EMBL/GenBank/DDBJ whole genome shotgun (WGS) entry which is preliminary data.</text>
</comment>
<dbReference type="SUPFAM" id="SSF53335">
    <property type="entry name" value="S-adenosyl-L-methionine-dependent methyltransferases"/>
    <property type="match status" value="1"/>
</dbReference>
<comment type="catalytic activity">
    <reaction evidence="7">
        <text>a 2'-deoxycytidine in DNA + S-adenosyl-L-methionine = a 5-methyl-2'-deoxycytidine in DNA + S-adenosyl-L-homocysteine + H(+)</text>
        <dbReference type="Rhea" id="RHEA:13681"/>
        <dbReference type="Rhea" id="RHEA-COMP:11369"/>
        <dbReference type="Rhea" id="RHEA-COMP:11370"/>
        <dbReference type="ChEBI" id="CHEBI:15378"/>
        <dbReference type="ChEBI" id="CHEBI:57856"/>
        <dbReference type="ChEBI" id="CHEBI:59789"/>
        <dbReference type="ChEBI" id="CHEBI:85452"/>
        <dbReference type="ChEBI" id="CHEBI:85454"/>
        <dbReference type="EC" id="2.1.1.37"/>
    </reaction>
</comment>
<dbReference type="InterPro" id="IPR029063">
    <property type="entry name" value="SAM-dependent_MTases_sf"/>
</dbReference>
<dbReference type="Proteomes" id="UP000663791">
    <property type="component" value="Unassembled WGS sequence"/>
</dbReference>
<dbReference type="NCBIfam" id="TIGR00675">
    <property type="entry name" value="dcm"/>
    <property type="match status" value="1"/>
</dbReference>
<dbReference type="PROSITE" id="PS51679">
    <property type="entry name" value="SAM_MT_C5"/>
    <property type="match status" value="1"/>
</dbReference>
<protein>
    <recommendedName>
        <fullName evidence="7">Cytosine-specific methyltransferase</fullName>
        <ecNumber evidence="7">2.1.1.37</ecNumber>
    </recommendedName>
</protein>
<evidence type="ECO:0000256" key="4">
    <source>
        <dbReference type="ARBA" id="ARBA00022747"/>
    </source>
</evidence>
<keyword evidence="3 5" id="KW-0949">S-adenosyl-L-methionine</keyword>
<dbReference type="EMBL" id="JAERTX010000006">
    <property type="protein sequence ID" value="MBM9459923.1"/>
    <property type="molecule type" value="Genomic_DNA"/>
</dbReference>
<dbReference type="PANTHER" id="PTHR10629:SF52">
    <property type="entry name" value="DNA (CYTOSINE-5)-METHYLTRANSFERASE 1"/>
    <property type="match status" value="1"/>
</dbReference>